<dbReference type="InterPro" id="IPR012910">
    <property type="entry name" value="Plug_dom"/>
</dbReference>
<gene>
    <name evidence="14" type="ORF">GFH32_12170</name>
</gene>
<dbReference type="Gene3D" id="2.60.40.1120">
    <property type="entry name" value="Carboxypeptidase-like, regulatory domain"/>
    <property type="match status" value="1"/>
</dbReference>
<reference evidence="14 15" key="1">
    <citation type="submission" date="2019-10" db="EMBL/GenBank/DDBJ databases">
        <authorList>
            <person name="Dong K."/>
        </authorList>
    </citation>
    <scope>NUCLEOTIDE SEQUENCE [LARGE SCALE GENOMIC DNA]</scope>
    <source>
        <strain evidence="15">dk4302</strain>
    </source>
</reference>
<dbReference type="KEGG" id="sphe:GFH32_12170"/>
<dbReference type="Proteomes" id="UP000326921">
    <property type="component" value="Chromosome"/>
</dbReference>
<protein>
    <submittedName>
        <fullName evidence="14">TonB-dependent receptor</fullName>
    </submittedName>
</protein>
<dbReference type="InterPro" id="IPR000531">
    <property type="entry name" value="Beta-barrel_TonB"/>
</dbReference>
<dbReference type="AlphaFoldDB" id="A0A5Q0QHW6"/>
<evidence type="ECO:0000259" key="13">
    <source>
        <dbReference type="Pfam" id="PF07715"/>
    </source>
</evidence>
<keyword evidence="9 10" id="KW-0998">Cell outer membrane</keyword>
<name>A0A5Q0QHW6_9SPHI</name>
<comment type="subcellular location">
    <subcellularLocation>
        <location evidence="1 10">Cell outer membrane</location>
        <topology evidence="1 10">Multi-pass membrane protein</topology>
    </subcellularLocation>
</comment>
<evidence type="ECO:0000259" key="12">
    <source>
        <dbReference type="Pfam" id="PF00593"/>
    </source>
</evidence>
<evidence type="ECO:0000256" key="7">
    <source>
        <dbReference type="ARBA" id="ARBA00023136"/>
    </source>
</evidence>
<dbReference type="SUPFAM" id="SSF56935">
    <property type="entry name" value="Porins"/>
    <property type="match status" value="1"/>
</dbReference>
<keyword evidence="5" id="KW-0732">Signal</keyword>
<feature type="domain" description="TonB-dependent receptor plug" evidence="13">
    <location>
        <begin position="120"/>
        <end position="227"/>
    </location>
</feature>
<evidence type="ECO:0000256" key="11">
    <source>
        <dbReference type="RuleBase" id="RU003357"/>
    </source>
</evidence>
<dbReference type="Pfam" id="PF07715">
    <property type="entry name" value="Plug"/>
    <property type="match status" value="1"/>
</dbReference>
<evidence type="ECO:0000313" key="15">
    <source>
        <dbReference type="Proteomes" id="UP000326921"/>
    </source>
</evidence>
<keyword evidence="2 10" id="KW-0813">Transport</keyword>
<evidence type="ECO:0000256" key="2">
    <source>
        <dbReference type="ARBA" id="ARBA00022448"/>
    </source>
</evidence>
<keyword evidence="3 10" id="KW-1134">Transmembrane beta strand</keyword>
<dbReference type="Pfam" id="PF13715">
    <property type="entry name" value="CarbopepD_reg_2"/>
    <property type="match status" value="1"/>
</dbReference>
<organism evidence="14 15">
    <name type="scientific">Sphingobacterium zhuxiongii</name>
    <dbReference type="NCBI Taxonomy" id="2662364"/>
    <lineage>
        <taxon>Bacteria</taxon>
        <taxon>Pseudomonadati</taxon>
        <taxon>Bacteroidota</taxon>
        <taxon>Sphingobacteriia</taxon>
        <taxon>Sphingobacteriales</taxon>
        <taxon>Sphingobacteriaceae</taxon>
        <taxon>Sphingobacterium</taxon>
    </lineage>
</organism>
<dbReference type="Pfam" id="PF00593">
    <property type="entry name" value="TonB_dep_Rec_b-barrel"/>
    <property type="match status" value="1"/>
</dbReference>
<evidence type="ECO:0000256" key="6">
    <source>
        <dbReference type="ARBA" id="ARBA00023077"/>
    </source>
</evidence>
<keyword evidence="6 11" id="KW-0798">TonB box</keyword>
<evidence type="ECO:0000256" key="1">
    <source>
        <dbReference type="ARBA" id="ARBA00004571"/>
    </source>
</evidence>
<evidence type="ECO:0000256" key="5">
    <source>
        <dbReference type="ARBA" id="ARBA00022729"/>
    </source>
</evidence>
<evidence type="ECO:0000313" key="14">
    <source>
        <dbReference type="EMBL" id="QGA27030.1"/>
    </source>
</evidence>
<dbReference type="CDD" id="cd01347">
    <property type="entry name" value="ligand_gated_channel"/>
    <property type="match status" value="1"/>
</dbReference>
<keyword evidence="15" id="KW-1185">Reference proteome</keyword>
<dbReference type="EMBL" id="CP045652">
    <property type="protein sequence ID" value="QGA27030.1"/>
    <property type="molecule type" value="Genomic_DNA"/>
</dbReference>
<dbReference type="GO" id="GO:0015344">
    <property type="term" value="F:siderophore uptake transmembrane transporter activity"/>
    <property type="evidence" value="ECO:0007669"/>
    <property type="project" value="TreeGrafter"/>
</dbReference>
<dbReference type="InterPro" id="IPR039426">
    <property type="entry name" value="TonB-dep_rcpt-like"/>
</dbReference>
<accession>A0A5Q0QHW6</accession>
<proteinExistence type="inferred from homology"/>
<dbReference type="InterPro" id="IPR036942">
    <property type="entry name" value="Beta-barrel_TonB_sf"/>
</dbReference>
<dbReference type="SUPFAM" id="SSF49464">
    <property type="entry name" value="Carboxypeptidase regulatory domain-like"/>
    <property type="match status" value="1"/>
</dbReference>
<dbReference type="Gene3D" id="2.40.170.20">
    <property type="entry name" value="TonB-dependent receptor, beta-barrel domain"/>
    <property type="match status" value="1"/>
</dbReference>
<keyword evidence="8 14" id="KW-0675">Receptor</keyword>
<sequence>MFLAVLIHSSFTPIFAQQKARFKGYVIDSLGQPISNGSLRFQPDQIQASTNEKGYFETDLHYTGQYRYTITALGYQQDTGSINLTTRRQPIRFMLSNAEQQIAEITVVGQVLKRPTLIDPRNSAMPVTIIDRRTLDLLGSRRLDEVLREQTGMAIVNNTAGGSRSVGVQMQGLSSQYIMILIDGQPLLGRQSGNLDLSRIQVSNIERIEIIKGASSCLYGNDALGGAINIITRFGSTSPQLHLQANYASFHTIDMTAEAERNFNKNKGYLLFSSNYYRTNGFNNNKRYMEAGTTVPPYTNFAVQGKIRHQLKDESELLSLSLRANNRHSEMTRKYASDYEIIDQQDETDLNASLSFDKRWSSQWKSLTNYYFSHYQSDIAVDNQEASTSLSSDRFRQAIHKIEQQAAYHRSGFNLTLGAMVQLEKMNVEANLNQRQQLTSSVYGQGNYNWGAHVLLTAGIRFDHTVNFGSQLSPSLGTTIKLLDNLKWKTGIATGFKAPDFRTRYQVFYNPSANYYVLGNEVLRETVERMDAAGELSEIRTAVLKQLDQSLNAEKNTSLNTGFHYTPFKNSQIELNVFYHRLRNQINSIQVATGQRNMAVYSFQNLPSAVNKGIEANWQAEIFTGLQLSGGYQYLIAKDLSVQDSIRANVWPYSQNIHDPKTGNAYKPSAKDYWGLENRSRHQFNLGVIYRYEPWNLSFNLRAIFRGKYPFMDLNGNRFIDKYDSYVDSHIIYYAGIEKKFNSRPLSIRVNMDNMTNYINYMIPGQMGRMTSIGLSYRIIKN</sequence>
<dbReference type="GO" id="GO:0009279">
    <property type="term" value="C:cell outer membrane"/>
    <property type="evidence" value="ECO:0007669"/>
    <property type="project" value="UniProtKB-SubCell"/>
</dbReference>
<dbReference type="InterPro" id="IPR037066">
    <property type="entry name" value="Plug_dom_sf"/>
</dbReference>
<comment type="similarity">
    <text evidence="10 11">Belongs to the TonB-dependent receptor family.</text>
</comment>
<dbReference type="RefSeq" id="WP_153511872.1">
    <property type="nucleotide sequence ID" value="NZ_CP045652.1"/>
</dbReference>
<dbReference type="PANTHER" id="PTHR30069">
    <property type="entry name" value="TONB-DEPENDENT OUTER MEMBRANE RECEPTOR"/>
    <property type="match status" value="1"/>
</dbReference>
<keyword evidence="7 10" id="KW-0472">Membrane</keyword>
<dbReference type="PANTHER" id="PTHR30069:SF29">
    <property type="entry name" value="HEMOGLOBIN AND HEMOGLOBIN-HAPTOGLOBIN-BINDING PROTEIN 1-RELATED"/>
    <property type="match status" value="1"/>
</dbReference>
<evidence type="ECO:0000256" key="3">
    <source>
        <dbReference type="ARBA" id="ARBA00022452"/>
    </source>
</evidence>
<dbReference type="PROSITE" id="PS52016">
    <property type="entry name" value="TONB_DEPENDENT_REC_3"/>
    <property type="match status" value="1"/>
</dbReference>
<dbReference type="Gene3D" id="2.170.130.10">
    <property type="entry name" value="TonB-dependent receptor, plug domain"/>
    <property type="match status" value="1"/>
</dbReference>
<dbReference type="GO" id="GO:0044718">
    <property type="term" value="P:siderophore transmembrane transport"/>
    <property type="evidence" value="ECO:0007669"/>
    <property type="project" value="TreeGrafter"/>
</dbReference>
<evidence type="ECO:0000256" key="8">
    <source>
        <dbReference type="ARBA" id="ARBA00023170"/>
    </source>
</evidence>
<evidence type="ECO:0000256" key="9">
    <source>
        <dbReference type="ARBA" id="ARBA00023237"/>
    </source>
</evidence>
<evidence type="ECO:0000256" key="10">
    <source>
        <dbReference type="PROSITE-ProRule" id="PRU01360"/>
    </source>
</evidence>
<dbReference type="InterPro" id="IPR008969">
    <property type="entry name" value="CarboxyPept-like_regulatory"/>
</dbReference>
<feature type="domain" description="TonB-dependent receptor-like beta-barrel" evidence="12">
    <location>
        <begin position="270"/>
        <end position="754"/>
    </location>
</feature>
<keyword evidence="4 10" id="KW-0812">Transmembrane</keyword>
<evidence type="ECO:0000256" key="4">
    <source>
        <dbReference type="ARBA" id="ARBA00022692"/>
    </source>
</evidence>